<keyword evidence="2" id="KW-1185">Reference proteome</keyword>
<dbReference type="EMBL" id="QHHQ01000004">
    <property type="protein sequence ID" value="RAH99893.1"/>
    <property type="molecule type" value="Genomic_DNA"/>
</dbReference>
<dbReference type="Proteomes" id="UP000249590">
    <property type="component" value="Unassembled WGS sequence"/>
</dbReference>
<gene>
    <name evidence="1" type="ORF">DLJ53_19320</name>
</gene>
<reference evidence="1 2" key="1">
    <citation type="submission" date="2018-05" db="EMBL/GenBank/DDBJ databases">
        <title>Acuticoccus sediminis sp. nov., isolated from deep-sea sediment of Indian Ocean.</title>
        <authorList>
            <person name="Liu X."/>
            <person name="Lai Q."/>
            <person name="Du Y."/>
            <person name="Sun F."/>
            <person name="Zhang X."/>
            <person name="Wang S."/>
            <person name="Shao Z."/>
        </authorList>
    </citation>
    <scope>NUCLEOTIDE SEQUENCE [LARGE SCALE GENOMIC DNA]</scope>
    <source>
        <strain evidence="1 2">PTG4-2</strain>
    </source>
</reference>
<evidence type="ECO:0000313" key="2">
    <source>
        <dbReference type="Proteomes" id="UP000249590"/>
    </source>
</evidence>
<evidence type="ECO:0000313" key="1">
    <source>
        <dbReference type="EMBL" id="RAH99893.1"/>
    </source>
</evidence>
<proteinExistence type="predicted"/>
<dbReference type="RefSeq" id="WP_111348261.1">
    <property type="nucleotide sequence ID" value="NZ_QHHQ01000004.1"/>
</dbReference>
<dbReference type="Pfam" id="PF11162">
    <property type="entry name" value="DUF2946"/>
    <property type="match status" value="1"/>
</dbReference>
<protein>
    <recommendedName>
        <fullName evidence="3">DUF2946 domain-containing protein</fullName>
    </recommendedName>
</protein>
<dbReference type="AlphaFoldDB" id="A0A8B2NRZ7"/>
<evidence type="ECO:0008006" key="3">
    <source>
        <dbReference type="Google" id="ProtNLM"/>
    </source>
</evidence>
<accession>A0A8B2NRZ7</accession>
<name>A0A8B2NRZ7_9HYPH</name>
<sequence length="115" mass="11769">MSVPAAFRALRRPLVTLCAVLLFANVWIPAFSVGVLSPGLICHGAGPVTPDAGGKTTGPRFQSCCFSAVVALMPEAVPTLTVRAAPGTQQPSRLVAAVTGPAAPHAFRIRAPPIS</sequence>
<organism evidence="1 2">
    <name type="scientific">Acuticoccus sediminis</name>
    <dbReference type="NCBI Taxonomy" id="2184697"/>
    <lineage>
        <taxon>Bacteria</taxon>
        <taxon>Pseudomonadati</taxon>
        <taxon>Pseudomonadota</taxon>
        <taxon>Alphaproteobacteria</taxon>
        <taxon>Hyphomicrobiales</taxon>
        <taxon>Amorphaceae</taxon>
        <taxon>Acuticoccus</taxon>
    </lineage>
</organism>
<dbReference type="InterPro" id="IPR021333">
    <property type="entry name" value="DUF2946"/>
</dbReference>
<comment type="caution">
    <text evidence="1">The sequence shown here is derived from an EMBL/GenBank/DDBJ whole genome shotgun (WGS) entry which is preliminary data.</text>
</comment>